<keyword evidence="10" id="KW-1185">Reference proteome</keyword>
<gene>
    <name evidence="9" type="ORF">SAMN02745180_01178</name>
</gene>
<dbReference type="GO" id="GO:0005886">
    <property type="term" value="C:plasma membrane"/>
    <property type="evidence" value="ECO:0007669"/>
    <property type="project" value="UniProtKB-SubCell"/>
</dbReference>
<keyword evidence="4 7" id="KW-0812">Transmembrane</keyword>
<dbReference type="CDD" id="cd06261">
    <property type="entry name" value="TM_PBP2"/>
    <property type="match status" value="1"/>
</dbReference>
<feature type="domain" description="ABC transmembrane type-1" evidence="8">
    <location>
        <begin position="74"/>
        <end position="267"/>
    </location>
</feature>
<feature type="transmembrane region" description="Helical" evidence="7">
    <location>
        <begin position="247"/>
        <end position="267"/>
    </location>
</feature>
<dbReference type="EMBL" id="FQXR01000005">
    <property type="protein sequence ID" value="SHH85267.1"/>
    <property type="molecule type" value="Genomic_DNA"/>
</dbReference>
<evidence type="ECO:0000256" key="3">
    <source>
        <dbReference type="ARBA" id="ARBA00022475"/>
    </source>
</evidence>
<dbReference type="InterPro" id="IPR050366">
    <property type="entry name" value="BP-dependent_transpt_permease"/>
</dbReference>
<keyword evidence="2 7" id="KW-0813">Transport</keyword>
<evidence type="ECO:0000313" key="10">
    <source>
        <dbReference type="Proteomes" id="UP000184389"/>
    </source>
</evidence>
<feature type="transmembrane region" description="Helical" evidence="7">
    <location>
        <begin position="12"/>
        <end position="35"/>
    </location>
</feature>
<protein>
    <submittedName>
        <fullName evidence="9">Peptide/nickel transport system permease protein</fullName>
    </submittedName>
</protein>
<name>A0A1M5WCV0_9FIRM</name>
<evidence type="ECO:0000256" key="6">
    <source>
        <dbReference type="ARBA" id="ARBA00023136"/>
    </source>
</evidence>
<evidence type="ECO:0000256" key="4">
    <source>
        <dbReference type="ARBA" id="ARBA00022692"/>
    </source>
</evidence>
<dbReference type="AlphaFoldDB" id="A0A1M5WCV0"/>
<accession>A0A1M5WCV0</accession>
<dbReference type="PROSITE" id="PS50928">
    <property type="entry name" value="ABC_TM1"/>
    <property type="match status" value="1"/>
</dbReference>
<dbReference type="InterPro" id="IPR000515">
    <property type="entry name" value="MetI-like"/>
</dbReference>
<evidence type="ECO:0000256" key="1">
    <source>
        <dbReference type="ARBA" id="ARBA00004651"/>
    </source>
</evidence>
<comment type="similarity">
    <text evidence="7">Belongs to the binding-protein-dependent transport system permease family.</text>
</comment>
<dbReference type="SUPFAM" id="SSF161098">
    <property type="entry name" value="MetI-like"/>
    <property type="match status" value="1"/>
</dbReference>
<evidence type="ECO:0000313" key="9">
    <source>
        <dbReference type="EMBL" id="SHH85267.1"/>
    </source>
</evidence>
<proteinExistence type="inferred from homology"/>
<dbReference type="Gene3D" id="1.10.3720.10">
    <property type="entry name" value="MetI-like"/>
    <property type="match status" value="1"/>
</dbReference>
<dbReference type="InterPro" id="IPR035906">
    <property type="entry name" value="MetI-like_sf"/>
</dbReference>
<evidence type="ECO:0000256" key="2">
    <source>
        <dbReference type="ARBA" id="ARBA00022448"/>
    </source>
</evidence>
<evidence type="ECO:0000256" key="7">
    <source>
        <dbReference type="RuleBase" id="RU363032"/>
    </source>
</evidence>
<evidence type="ECO:0000259" key="8">
    <source>
        <dbReference type="PROSITE" id="PS50928"/>
    </source>
</evidence>
<dbReference type="PANTHER" id="PTHR43386">
    <property type="entry name" value="OLIGOPEPTIDE TRANSPORT SYSTEM PERMEASE PROTEIN APPC"/>
    <property type="match status" value="1"/>
</dbReference>
<keyword evidence="5 7" id="KW-1133">Transmembrane helix</keyword>
<dbReference type="PANTHER" id="PTHR43386:SF1">
    <property type="entry name" value="D,D-DIPEPTIDE TRANSPORT SYSTEM PERMEASE PROTEIN DDPC-RELATED"/>
    <property type="match status" value="1"/>
</dbReference>
<keyword evidence="6 7" id="KW-0472">Membrane</keyword>
<comment type="subcellular location">
    <subcellularLocation>
        <location evidence="1 7">Cell membrane</location>
        <topology evidence="1 7">Multi-pass membrane protein</topology>
    </subcellularLocation>
</comment>
<evidence type="ECO:0000256" key="5">
    <source>
        <dbReference type="ARBA" id="ARBA00022989"/>
    </source>
</evidence>
<organism evidence="9 10">
    <name type="scientific">Sporanaerobacter acetigenes DSM 13106</name>
    <dbReference type="NCBI Taxonomy" id="1123281"/>
    <lineage>
        <taxon>Bacteria</taxon>
        <taxon>Bacillati</taxon>
        <taxon>Bacillota</taxon>
        <taxon>Tissierellia</taxon>
        <taxon>Tissierellales</taxon>
        <taxon>Sporanaerobacteraceae</taxon>
        <taxon>Sporanaerobacter</taxon>
    </lineage>
</organism>
<dbReference type="RefSeq" id="WP_072743873.1">
    <property type="nucleotide sequence ID" value="NZ_FQXR01000005.1"/>
</dbReference>
<dbReference type="Pfam" id="PF00528">
    <property type="entry name" value="BPD_transp_1"/>
    <property type="match status" value="1"/>
</dbReference>
<dbReference type="Proteomes" id="UP000184389">
    <property type="component" value="Unassembled WGS sequence"/>
</dbReference>
<feature type="transmembrane region" description="Helical" evidence="7">
    <location>
        <begin position="168"/>
        <end position="188"/>
    </location>
</feature>
<feature type="transmembrane region" description="Helical" evidence="7">
    <location>
        <begin position="76"/>
        <end position="101"/>
    </location>
</feature>
<dbReference type="STRING" id="1123281.SAMN02745180_01178"/>
<dbReference type="OrthoDB" id="9783218at2"/>
<reference evidence="9 10" key="1">
    <citation type="submission" date="2016-11" db="EMBL/GenBank/DDBJ databases">
        <authorList>
            <person name="Jaros S."/>
            <person name="Januszkiewicz K."/>
            <person name="Wedrychowicz H."/>
        </authorList>
    </citation>
    <scope>NUCLEOTIDE SEQUENCE [LARGE SCALE GENOMIC DNA]</scope>
    <source>
        <strain evidence="9 10">DSM 13106</strain>
    </source>
</reference>
<dbReference type="GO" id="GO:0055085">
    <property type="term" value="P:transmembrane transport"/>
    <property type="evidence" value="ECO:0007669"/>
    <property type="project" value="InterPro"/>
</dbReference>
<keyword evidence="3" id="KW-1003">Cell membrane</keyword>
<sequence length="278" mass="30733">MKKEKLKFSSFSNLGKIAILFMILLIFMAIFSPYVCSHPYNLPSGSPFEPPNGVHWFGTDDLGMDLFSQICYGARISLLVGISAALIAGIGGGILGILAGYYGGIIDKIIMRIVDIMIVLPDLPMMIILGAFFGPSIKNIIFVLAFFSWTGPARIVRSKVLSMKKENYILVAESYGAGFGYLLFKHFIPEILPILMVTIIKLTSKAIVAEAGLAFLGLGDPTSKSWGLILNHAINFRGIYFTDFWKWWVMAPLIAIIFLVLSIAIISRDLEKILNEKL</sequence>